<protein>
    <recommendedName>
        <fullName evidence="5">Addiction module antitoxin RelB</fullName>
    </recommendedName>
</protein>
<proteinExistence type="inferred from homology"/>
<accession>A0A1F6BU42</accession>
<dbReference type="AlphaFoldDB" id="A0A1F6BU42"/>
<dbReference type="STRING" id="1798474.A2118_02310"/>
<name>A0A1F6BU42_9BACT</name>
<dbReference type="InterPro" id="IPR035093">
    <property type="entry name" value="RelE/ParE_toxin_dom_sf"/>
</dbReference>
<evidence type="ECO:0000313" key="3">
    <source>
        <dbReference type="EMBL" id="OGG40292.1"/>
    </source>
</evidence>
<evidence type="ECO:0000256" key="1">
    <source>
        <dbReference type="ARBA" id="ARBA00006226"/>
    </source>
</evidence>
<dbReference type="InterPro" id="IPR007712">
    <property type="entry name" value="RelE/ParE_toxin"/>
</dbReference>
<sequence length="93" mass="10979">MALEFKIVYQLAVTQEDIPRIAEIWKKKIKSAIEGKLVMHPDVYGKPLRRSLRGYRKLRIGDYRVVFRIEAAVVKIFAIAHRSLVYKIMEHRL</sequence>
<dbReference type="Gene3D" id="3.30.2310.20">
    <property type="entry name" value="RelE-like"/>
    <property type="match status" value="1"/>
</dbReference>
<dbReference type="SUPFAM" id="SSF143011">
    <property type="entry name" value="RelE-like"/>
    <property type="match status" value="1"/>
</dbReference>
<evidence type="ECO:0000256" key="2">
    <source>
        <dbReference type="ARBA" id="ARBA00022649"/>
    </source>
</evidence>
<dbReference type="PANTHER" id="PTHR35601:SF1">
    <property type="entry name" value="TOXIN RELE"/>
    <property type="match status" value="1"/>
</dbReference>
<dbReference type="PANTHER" id="PTHR35601">
    <property type="entry name" value="TOXIN RELE"/>
    <property type="match status" value="1"/>
</dbReference>
<dbReference type="EMBL" id="MFKN01000034">
    <property type="protein sequence ID" value="OGG40292.1"/>
    <property type="molecule type" value="Genomic_DNA"/>
</dbReference>
<dbReference type="Proteomes" id="UP000179014">
    <property type="component" value="Unassembled WGS sequence"/>
</dbReference>
<comment type="similarity">
    <text evidence="1">Belongs to the RelE toxin family.</text>
</comment>
<evidence type="ECO:0008006" key="5">
    <source>
        <dbReference type="Google" id="ProtNLM"/>
    </source>
</evidence>
<comment type="caution">
    <text evidence="3">The sequence shown here is derived from an EMBL/GenBank/DDBJ whole genome shotgun (WGS) entry which is preliminary data.</text>
</comment>
<keyword evidence="2" id="KW-1277">Toxin-antitoxin system</keyword>
<evidence type="ECO:0000313" key="4">
    <source>
        <dbReference type="Proteomes" id="UP000179014"/>
    </source>
</evidence>
<gene>
    <name evidence="3" type="ORF">A2118_02310</name>
</gene>
<organism evidence="3 4">
    <name type="scientific">Candidatus Kaiserbacteria bacterium GWA2_50_9</name>
    <dbReference type="NCBI Taxonomy" id="1798474"/>
    <lineage>
        <taxon>Bacteria</taxon>
        <taxon>Candidatus Kaiseribacteriota</taxon>
    </lineage>
</organism>
<reference evidence="3 4" key="1">
    <citation type="journal article" date="2016" name="Nat. Commun.">
        <title>Thousands of microbial genomes shed light on interconnected biogeochemical processes in an aquifer system.</title>
        <authorList>
            <person name="Anantharaman K."/>
            <person name="Brown C.T."/>
            <person name="Hug L.A."/>
            <person name="Sharon I."/>
            <person name="Castelle C.J."/>
            <person name="Probst A.J."/>
            <person name="Thomas B.C."/>
            <person name="Singh A."/>
            <person name="Wilkins M.J."/>
            <person name="Karaoz U."/>
            <person name="Brodie E.L."/>
            <person name="Williams K.H."/>
            <person name="Hubbard S.S."/>
            <person name="Banfield J.F."/>
        </authorList>
    </citation>
    <scope>NUCLEOTIDE SEQUENCE [LARGE SCALE GENOMIC DNA]</scope>
</reference>
<dbReference type="Pfam" id="PF05016">
    <property type="entry name" value="ParE_toxin"/>
    <property type="match status" value="1"/>
</dbReference>